<dbReference type="EMBL" id="JAMQOS010000001">
    <property type="protein sequence ID" value="MDS0281040.1"/>
    <property type="molecule type" value="Genomic_DNA"/>
</dbReference>
<dbReference type="Proteomes" id="UP001268864">
    <property type="component" value="Unassembled WGS sequence"/>
</dbReference>
<organism evidence="1 2">
    <name type="scientific">Haloarcula onubensis</name>
    <dbReference type="NCBI Taxonomy" id="2950539"/>
    <lineage>
        <taxon>Archaea</taxon>
        <taxon>Methanobacteriati</taxon>
        <taxon>Methanobacteriota</taxon>
        <taxon>Stenosarchaea group</taxon>
        <taxon>Halobacteria</taxon>
        <taxon>Halobacteriales</taxon>
        <taxon>Haloarculaceae</taxon>
        <taxon>Haloarcula</taxon>
    </lineage>
</organism>
<name>A0ABU2FJV1_9EURY</name>
<evidence type="ECO:0000313" key="2">
    <source>
        <dbReference type="Proteomes" id="UP001268864"/>
    </source>
</evidence>
<comment type="caution">
    <text evidence="1">The sequence shown here is derived from an EMBL/GenBank/DDBJ whole genome shotgun (WGS) entry which is preliminary data.</text>
</comment>
<reference evidence="1 2" key="1">
    <citation type="submission" date="2022-06" db="EMBL/GenBank/DDBJ databases">
        <title>Halomicroarcula sp. a new haloarchaeum isolate from saline soil.</title>
        <authorList>
            <person name="Strakova D."/>
            <person name="Galisteo C."/>
            <person name="Sanchez-Porro C."/>
            <person name="Ventosa A."/>
        </authorList>
    </citation>
    <scope>NUCLEOTIDE SEQUENCE [LARGE SCALE GENOMIC DNA]</scope>
    <source>
        <strain evidence="1 2">S3CR25-11</strain>
    </source>
</reference>
<protein>
    <submittedName>
        <fullName evidence="1">Uncharacterized protein</fullName>
    </submittedName>
</protein>
<keyword evidence="2" id="KW-1185">Reference proteome</keyword>
<dbReference type="RefSeq" id="WP_310898879.1">
    <property type="nucleotide sequence ID" value="NZ_JAMQOS010000001.1"/>
</dbReference>
<evidence type="ECO:0000313" key="1">
    <source>
        <dbReference type="EMBL" id="MDS0281040.1"/>
    </source>
</evidence>
<proteinExistence type="predicted"/>
<gene>
    <name evidence="1" type="ORF">NDI86_02830</name>
</gene>
<accession>A0ABU2FJV1</accession>
<sequence>MVEHDGIQQVEDGPTDWWERSDVEIEEFGGITVAHLPDSDEAWISGWVEVPR</sequence>